<dbReference type="KEGG" id="xba:C7S18_19375"/>
<dbReference type="Pfam" id="PF05875">
    <property type="entry name" value="Ceramidase"/>
    <property type="match status" value="1"/>
</dbReference>
<dbReference type="PANTHER" id="PTHR34368:SF1">
    <property type="entry name" value="OS01G0962200 PROTEIN"/>
    <property type="match status" value="1"/>
</dbReference>
<evidence type="ECO:0000256" key="6">
    <source>
        <dbReference type="SAM" id="Phobius"/>
    </source>
</evidence>
<protein>
    <recommendedName>
        <fullName evidence="9">Alkaline phytoceramidase</fullName>
    </recommendedName>
</protein>
<keyword evidence="2 6" id="KW-0812">Transmembrane</keyword>
<evidence type="ECO:0000256" key="4">
    <source>
        <dbReference type="ARBA" id="ARBA00022989"/>
    </source>
</evidence>
<dbReference type="EMBL" id="CP027860">
    <property type="protein sequence ID" value="AVP99194.1"/>
    <property type="molecule type" value="Genomic_DNA"/>
</dbReference>
<feature type="transmembrane region" description="Helical" evidence="6">
    <location>
        <begin position="189"/>
        <end position="205"/>
    </location>
</feature>
<feature type="transmembrane region" description="Helical" evidence="6">
    <location>
        <begin position="57"/>
        <end position="75"/>
    </location>
</feature>
<keyword evidence="3" id="KW-0378">Hydrolase</keyword>
<proteinExistence type="predicted"/>
<dbReference type="PANTHER" id="PTHR34368">
    <property type="entry name" value="OS01G0962200 PROTEIN"/>
    <property type="match status" value="1"/>
</dbReference>
<keyword evidence="8" id="KW-1185">Reference proteome</keyword>
<dbReference type="GO" id="GO:0006672">
    <property type="term" value="P:ceramide metabolic process"/>
    <property type="evidence" value="ECO:0007669"/>
    <property type="project" value="InterPro"/>
</dbReference>
<dbReference type="AlphaFoldDB" id="A0A2P1PWN8"/>
<dbReference type="OrthoDB" id="6088058at2"/>
<evidence type="ECO:0000256" key="5">
    <source>
        <dbReference type="ARBA" id="ARBA00023136"/>
    </source>
</evidence>
<organism evidence="7 8">
    <name type="scientific">Ahniella affigens</name>
    <dbReference type="NCBI Taxonomy" id="2021234"/>
    <lineage>
        <taxon>Bacteria</taxon>
        <taxon>Pseudomonadati</taxon>
        <taxon>Pseudomonadota</taxon>
        <taxon>Gammaproteobacteria</taxon>
        <taxon>Lysobacterales</taxon>
        <taxon>Rhodanobacteraceae</taxon>
        <taxon>Ahniella</taxon>
    </lineage>
</organism>
<feature type="transmembrane region" description="Helical" evidence="6">
    <location>
        <begin position="115"/>
        <end position="133"/>
    </location>
</feature>
<evidence type="ECO:0000256" key="3">
    <source>
        <dbReference type="ARBA" id="ARBA00022801"/>
    </source>
</evidence>
<keyword evidence="4 6" id="KW-1133">Transmembrane helix</keyword>
<evidence type="ECO:0000313" key="8">
    <source>
        <dbReference type="Proteomes" id="UP000241074"/>
    </source>
</evidence>
<keyword evidence="5 6" id="KW-0472">Membrane</keyword>
<feature type="transmembrane region" description="Helical" evidence="6">
    <location>
        <begin position="163"/>
        <end position="182"/>
    </location>
</feature>
<evidence type="ECO:0000256" key="1">
    <source>
        <dbReference type="ARBA" id="ARBA00004141"/>
    </source>
</evidence>
<reference evidence="7 8" key="1">
    <citation type="submission" date="2018-03" db="EMBL/GenBank/DDBJ databases">
        <title>Ahniella affigens gen. nov., sp. nov., a gammaproteobacterium isolated from sandy soil near a stream.</title>
        <authorList>
            <person name="Ko Y."/>
            <person name="Kim J.-H."/>
        </authorList>
    </citation>
    <scope>NUCLEOTIDE SEQUENCE [LARGE SCALE GENOMIC DNA]</scope>
    <source>
        <strain evidence="7 8">D13</strain>
    </source>
</reference>
<gene>
    <name evidence="7" type="ORF">C7S18_19375</name>
</gene>
<dbReference type="RefSeq" id="WP_106893114.1">
    <property type="nucleotide sequence ID" value="NZ_CP027860.1"/>
</dbReference>
<comment type="subcellular location">
    <subcellularLocation>
        <location evidence="1">Membrane</location>
        <topology evidence="1">Multi-pass membrane protein</topology>
    </subcellularLocation>
</comment>
<evidence type="ECO:0008006" key="9">
    <source>
        <dbReference type="Google" id="ProtNLM"/>
    </source>
</evidence>
<dbReference type="Proteomes" id="UP000241074">
    <property type="component" value="Chromosome"/>
</dbReference>
<dbReference type="InterPro" id="IPR008901">
    <property type="entry name" value="ACER"/>
</dbReference>
<feature type="transmembrane region" description="Helical" evidence="6">
    <location>
        <begin position="82"/>
        <end position="103"/>
    </location>
</feature>
<dbReference type="GO" id="GO:0016020">
    <property type="term" value="C:membrane"/>
    <property type="evidence" value="ECO:0007669"/>
    <property type="project" value="UniProtKB-SubCell"/>
</dbReference>
<evidence type="ECO:0000256" key="2">
    <source>
        <dbReference type="ARBA" id="ARBA00022692"/>
    </source>
</evidence>
<dbReference type="GO" id="GO:0016811">
    <property type="term" value="F:hydrolase activity, acting on carbon-nitrogen (but not peptide) bonds, in linear amides"/>
    <property type="evidence" value="ECO:0007669"/>
    <property type="project" value="InterPro"/>
</dbReference>
<sequence length="250" mass="27620">MTPSPRLVTFRAVLHALPLSLLVAALVWHGPMAQDPSYHDFADQRHWLGVAQGQNTWSNLPFFVAGVLALIRGVMAPVNLRWPACVMGLGLLGVAVGSAWYHLAPTDQSLIWDRLPMSVAFAAALVLIGIDRFHPRARFALTPLVLLAAGSVGIWHWTGDLRAYAVVQFGSLLLMIQCLLFGQGNRLRASWIWLAIVWYVVAKGFEASDLWWWQASGQQLAGHMLKHLAAGIGSMCLALAIPIKWRHDQH</sequence>
<feature type="transmembrane region" description="Helical" evidence="6">
    <location>
        <begin position="225"/>
        <end position="243"/>
    </location>
</feature>
<reference evidence="7 8" key="2">
    <citation type="submission" date="2018-03" db="EMBL/GenBank/DDBJ databases">
        <authorList>
            <person name="Keele B.F."/>
        </authorList>
    </citation>
    <scope>NUCLEOTIDE SEQUENCE [LARGE SCALE GENOMIC DNA]</scope>
    <source>
        <strain evidence="7 8">D13</strain>
    </source>
</reference>
<name>A0A2P1PWN8_9GAMM</name>
<feature type="transmembrane region" description="Helical" evidence="6">
    <location>
        <begin position="140"/>
        <end position="157"/>
    </location>
</feature>
<accession>A0A2P1PWN8</accession>
<evidence type="ECO:0000313" key="7">
    <source>
        <dbReference type="EMBL" id="AVP99194.1"/>
    </source>
</evidence>